<dbReference type="FunFam" id="2.30.22.10:FF:000002">
    <property type="entry name" value="GrpE protein homolog"/>
    <property type="match status" value="1"/>
</dbReference>
<evidence type="ECO:0000256" key="2">
    <source>
        <dbReference type="ARBA" id="ARBA00009054"/>
    </source>
</evidence>
<dbReference type="GO" id="GO:0006457">
    <property type="term" value="P:protein folding"/>
    <property type="evidence" value="ECO:0007669"/>
    <property type="project" value="InterPro"/>
</dbReference>
<comment type="subcellular location">
    <subcellularLocation>
        <location evidence="1 8">Mitochondrion matrix</location>
    </subcellularLocation>
</comment>
<evidence type="ECO:0000256" key="9">
    <source>
        <dbReference type="RuleBase" id="RU004478"/>
    </source>
</evidence>
<feature type="compositionally biased region" description="Basic and acidic residues" evidence="10">
    <location>
        <begin position="58"/>
        <end position="67"/>
    </location>
</feature>
<evidence type="ECO:0000256" key="3">
    <source>
        <dbReference type="ARBA" id="ARBA00022946"/>
    </source>
</evidence>
<accession>A0A9J7L2V0</accession>
<keyword evidence="5 8" id="KW-0143">Chaperone</keyword>
<dbReference type="HAMAP" id="MF_01151">
    <property type="entry name" value="GrpE"/>
    <property type="match status" value="1"/>
</dbReference>
<dbReference type="GO" id="GO:0051087">
    <property type="term" value="F:protein-folding chaperone binding"/>
    <property type="evidence" value="ECO:0007669"/>
    <property type="project" value="InterPro"/>
</dbReference>
<reference evidence="11" key="1">
    <citation type="journal article" date="2020" name="Nat. Ecol. Evol.">
        <title>Deeply conserved synteny resolves early events in vertebrate evolution.</title>
        <authorList>
            <person name="Simakov O."/>
            <person name="Marletaz F."/>
            <person name="Yue J.X."/>
            <person name="O'Connell B."/>
            <person name="Jenkins J."/>
            <person name="Brandt A."/>
            <person name="Calef R."/>
            <person name="Tung C.H."/>
            <person name="Huang T.K."/>
            <person name="Schmutz J."/>
            <person name="Satoh N."/>
            <person name="Yu J.K."/>
            <person name="Putnam N.H."/>
            <person name="Green R.E."/>
            <person name="Rokhsar D.S."/>
        </authorList>
    </citation>
    <scope>NUCLEOTIDE SEQUENCE [LARGE SCALE GENOMIC DNA]</scope>
    <source>
        <strain evidence="11">S238N-H82</strain>
    </source>
</reference>
<dbReference type="GeneID" id="118414827"/>
<keyword evidence="3" id="KW-0809">Transit peptide</keyword>
<evidence type="ECO:0000256" key="6">
    <source>
        <dbReference type="ARBA" id="ARBA00045572"/>
    </source>
</evidence>
<dbReference type="OrthoDB" id="201635at2759"/>
<evidence type="ECO:0000256" key="7">
    <source>
        <dbReference type="ARBA" id="ARBA00046675"/>
    </source>
</evidence>
<gene>
    <name evidence="12" type="primary">LOC118414827</name>
</gene>
<evidence type="ECO:0000256" key="4">
    <source>
        <dbReference type="ARBA" id="ARBA00023128"/>
    </source>
</evidence>
<dbReference type="Pfam" id="PF01025">
    <property type="entry name" value="GrpE"/>
    <property type="match status" value="1"/>
</dbReference>
<comment type="similarity">
    <text evidence="2 9">Belongs to the GrpE family.</text>
</comment>
<organism evidence="11 12">
    <name type="scientific">Branchiostoma floridae</name>
    <name type="common">Florida lancelet</name>
    <name type="synonym">Amphioxus</name>
    <dbReference type="NCBI Taxonomy" id="7739"/>
    <lineage>
        <taxon>Eukaryota</taxon>
        <taxon>Metazoa</taxon>
        <taxon>Chordata</taxon>
        <taxon>Cephalochordata</taxon>
        <taxon>Leptocardii</taxon>
        <taxon>Amphioxiformes</taxon>
        <taxon>Branchiostomatidae</taxon>
        <taxon>Branchiostoma</taxon>
    </lineage>
</organism>
<reference evidence="12" key="2">
    <citation type="submission" date="2025-08" db="UniProtKB">
        <authorList>
            <consortium name="RefSeq"/>
        </authorList>
    </citation>
    <scope>IDENTIFICATION</scope>
    <source>
        <strain evidence="12">S238N-H82</strain>
        <tissue evidence="12">Testes</tissue>
    </source>
</reference>
<evidence type="ECO:0000313" key="11">
    <source>
        <dbReference type="Proteomes" id="UP000001554"/>
    </source>
</evidence>
<dbReference type="PANTHER" id="PTHR21237">
    <property type="entry name" value="GRPE PROTEIN"/>
    <property type="match status" value="1"/>
</dbReference>
<dbReference type="Gene3D" id="2.30.22.10">
    <property type="entry name" value="Head domain of nucleotide exchange factor GrpE"/>
    <property type="match status" value="1"/>
</dbReference>
<dbReference type="PRINTS" id="PR00773">
    <property type="entry name" value="GRPEPROTEIN"/>
</dbReference>
<dbReference type="GO" id="GO:0000774">
    <property type="term" value="F:adenyl-nucleotide exchange factor activity"/>
    <property type="evidence" value="ECO:0000318"/>
    <property type="project" value="GO_Central"/>
</dbReference>
<dbReference type="InterPro" id="IPR000740">
    <property type="entry name" value="GrpE"/>
</dbReference>
<comment type="function">
    <text evidence="6">Essential component of the PAM complex, a complex required for the translocation of transit peptide-containing proteins from the inner membrane into the mitochondrial matrix in an ATP-dependent manner. Seems to control the nucleotide-dependent binding of mitochondrial HSP70 to substrate proteins.</text>
</comment>
<dbReference type="CDD" id="cd00446">
    <property type="entry name" value="GrpE"/>
    <property type="match status" value="1"/>
</dbReference>
<evidence type="ECO:0000256" key="8">
    <source>
        <dbReference type="RuleBase" id="RU000640"/>
    </source>
</evidence>
<evidence type="ECO:0000256" key="5">
    <source>
        <dbReference type="ARBA" id="ARBA00023186"/>
    </source>
</evidence>
<dbReference type="InterPro" id="IPR009012">
    <property type="entry name" value="GrpE_head"/>
</dbReference>
<sequence length="239" mass="26672">MTLLHCTKLRHLRSPGKMAAPCRTVLRSVTNFTSAALFRSTKPRYSTRYLATTATETSKAEDAETAKSETPAEGETSPADKKLTEEKAKLDKELKEYKDKYVRALAETENVRQRMKQQLADSKLYAIQGFCKDLLEVADVLQKATETVPAEEMKNNPTLKTLFEGLKMTETQMQKVFSRNGLEMLNPVGEKFDPNFHEALFMAPMEGKEPGTVAVVSKVGYTLHSRVIRPALVGVVKAP</sequence>
<name>A0A9J7L2V0_BRAFL</name>
<dbReference type="AlphaFoldDB" id="A0A9J7L2V0"/>
<keyword evidence="4 8" id="KW-0496">Mitochondrion</keyword>
<dbReference type="GO" id="GO:0051082">
    <property type="term" value="F:unfolded protein binding"/>
    <property type="evidence" value="ECO:0000318"/>
    <property type="project" value="GO_Central"/>
</dbReference>
<dbReference type="SUPFAM" id="SSF51064">
    <property type="entry name" value="Head domain of nucleotide exchange factor GrpE"/>
    <property type="match status" value="1"/>
</dbReference>
<comment type="subunit">
    <text evidence="7">Probable component of the PAM complex at least composed of a mitochondrial HSP70 protein, GRPEL1 or GRPEL2, TIMM44, TIMM16/PAM16 and TIMM14/DNAJC19. Binds to HSP70, HSC70 and HSJ1B.</text>
</comment>
<proteinExistence type="inferred from homology"/>
<dbReference type="FunFam" id="3.90.20.20:FF:000003">
    <property type="entry name" value="GrpE protein homolog"/>
    <property type="match status" value="1"/>
</dbReference>
<dbReference type="GO" id="GO:0030150">
    <property type="term" value="P:protein import into mitochondrial matrix"/>
    <property type="evidence" value="ECO:0000318"/>
    <property type="project" value="GO_Central"/>
</dbReference>
<dbReference type="GO" id="GO:0001405">
    <property type="term" value="C:PAM complex, Tim23 associated import motor"/>
    <property type="evidence" value="ECO:0000318"/>
    <property type="project" value="GO_Central"/>
</dbReference>
<keyword evidence="11" id="KW-1185">Reference proteome</keyword>
<protein>
    <recommendedName>
        <fullName evidence="8">GrpE protein homolog</fullName>
    </recommendedName>
</protein>
<dbReference type="PANTHER" id="PTHR21237:SF23">
    <property type="entry name" value="GRPE PROTEIN HOMOLOG, MITOCHONDRIAL"/>
    <property type="match status" value="1"/>
</dbReference>
<dbReference type="GO" id="GO:0042803">
    <property type="term" value="F:protein homodimerization activity"/>
    <property type="evidence" value="ECO:0007669"/>
    <property type="project" value="InterPro"/>
</dbReference>
<dbReference type="InterPro" id="IPR013805">
    <property type="entry name" value="GrpE_CC"/>
</dbReference>
<dbReference type="SUPFAM" id="SSF58014">
    <property type="entry name" value="Coiled-coil domain of nucleotide exchange factor GrpE"/>
    <property type="match status" value="1"/>
</dbReference>
<dbReference type="RefSeq" id="XP_035674981.1">
    <property type="nucleotide sequence ID" value="XM_035819088.1"/>
</dbReference>
<dbReference type="PROSITE" id="PS01071">
    <property type="entry name" value="GRPE"/>
    <property type="match status" value="1"/>
</dbReference>
<feature type="region of interest" description="Disordered" evidence="10">
    <location>
        <begin position="53"/>
        <end position="86"/>
    </location>
</feature>
<evidence type="ECO:0000256" key="10">
    <source>
        <dbReference type="SAM" id="MobiDB-lite"/>
    </source>
</evidence>
<evidence type="ECO:0000256" key="1">
    <source>
        <dbReference type="ARBA" id="ARBA00004305"/>
    </source>
</evidence>
<evidence type="ECO:0000313" key="12">
    <source>
        <dbReference type="RefSeq" id="XP_035674981.1"/>
    </source>
</evidence>
<dbReference type="Gene3D" id="3.90.20.20">
    <property type="match status" value="1"/>
</dbReference>
<dbReference type="Proteomes" id="UP000001554">
    <property type="component" value="Chromosome 4"/>
</dbReference>
<dbReference type="KEGG" id="bfo:118414827"/>
<dbReference type="OMA" id="PHRHQAI"/>